<dbReference type="InterPro" id="IPR008266">
    <property type="entry name" value="Tyr_kinase_AS"/>
</dbReference>
<evidence type="ECO:0000256" key="6">
    <source>
        <dbReference type="ARBA" id="ARBA00022840"/>
    </source>
</evidence>
<gene>
    <name evidence="10" type="ORF">g.35440</name>
</gene>
<reference evidence="10" key="1">
    <citation type="submission" date="2015-12" db="EMBL/GenBank/DDBJ databases">
        <title>De novo transcriptome assembly of four potential Pierce s Disease insect vectors from Arizona vineyards.</title>
        <authorList>
            <person name="Tassone E.E."/>
        </authorList>
    </citation>
    <scope>NUCLEOTIDE SEQUENCE</scope>
</reference>
<evidence type="ECO:0000259" key="9">
    <source>
        <dbReference type="PROSITE" id="PS50011"/>
    </source>
</evidence>
<dbReference type="SUPFAM" id="SSF56112">
    <property type="entry name" value="Protein kinase-like (PK-like)"/>
    <property type="match status" value="1"/>
</dbReference>
<comment type="catalytic activity">
    <reaction evidence="7">
        <text>L-threonyl-[protein] + ATP = O-phospho-L-threonyl-[protein] + ADP + H(+)</text>
        <dbReference type="Rhea" id="RHEA:46608"/>
        <dbReference type="Rhea" id="RHEA-COMP:11060"/>
        <dbReference type="Rhea" id="RHEA-COMP:11605"/>
        <dbReference type="ChEBI" id="CHEBI:15378"/>
        <dbReference type="ChEBI" id="CHEBI:30013"/>
        <dbReference type="ChEBI" id="CHEBI:30616"/>
        <dbReference type="ChEBI" id="CHEBI:61977"/>
        <dbReference type="ChEBI" id="CHEBI:456216"/>
        <dbReference type="EC" id="2.7.11.1"/>
    </reaction>
</comment>
<dbReference type="InterPro" id="IPR011009">
    <property type="entry name" value="Kinase-like_dom_sf"/>
</dbReference>
<evidence type="ECO:0000256" key="3">
    <source>
        <dbReference type="ARBA" id="ARBA00022679"/>
    </source>
</evidence>
<accession>A0A1B6CD91</accession>
<sequence>MSSLNHPNVIKYIHSFLNDDCLVIIMEYATKGTLNDYLNQQKGKLLSQEKILHIFGQLCLALQYLHSKNILHRDITTNNILLTGCYQHVIKLSDFGLSKVLSSKSRNSSLVGTPCYLSPELCQGRAYGIHSDIWALGCVLYNMCTLKQAFQAQVSY</sequence>
<dbReference type="PRINTS" id="PR00109">
    <property type="entry name" value="TYRKINASE"/>
</dbReference>
<evidence type="ECO:0000256" key="2">
    <source>
        <dbReference type="ARBA" id="ARBA00022527"/>
    </source>
</evidence>
<dbReference type="InterPro" id="IPR000719">
    <property type="entry name" value="Prot_kinase_dom"/>
</dbReference>
<name>A0A1B6CD91_9HEMI</name>
<keyword evidence="2" id="KW-0723">Serine/threonine-protein kinase</keyword>
<dbReference type="PROSITE" id="PS00109">
    <property type="entry name" value="PROTEIN_KINASE_TYR"/>
    <property type="match status" value="1"/>
</dbReference>
<dbReference type="InterPro" id="IPR001245">
    <property type="entry name" value="Ser-Thr/Tyr_kinase_cat_dom"/>
</dbReference>
<organism evidence="10">
    <name type="scientific">Clastoptera arizonana</name>
    <name type="common">Arizona spittle bug</name>
    <dbReference type="NCBI Taxonomy" id="38151"/>
    <lineage>
        <taxon>Eukaryota</taxon>
        <taxon>Metazoa</taxon>
        <taxon>Ecdysozoa</taxon>
        <taxon>Arthropoda</taxon>
        <taxon>Hexapoda</taxon>
        <taxon>Insecta</taxon>
        <taxon>Pterygota</taxon>
        <taxon>Neoptera</taxon>
        <taxon>Paraneoptera</taxon>
        <taxon>Hemiptera</taxon>
        <taxon>Auchenorrhyncha</taxon>
        <taxon>Cercopoidea</taxon>
        <taxon>Clastopteridae</taxon>
        <taxon>Clastoptera</taxon>
    </lineage>
</organism>
<comment type="catalytic activity">
    <reaction evidence="8">
        <text>L-seryl-[protein] + ATP = O-phospho-L-seryl-[protein] + ADP + H(+)</text>
        <dbReference type="Rhea" id="RHEA:17989"/>
        <dbReference type="Rhea" id="RHEA-COMP:9863"/>
        <dbReference type="Rhea" id="RHEA-COMP:11604"/>
        <dbReference type="ChEBI" id="CHEBI:15378"/>
        <dbReference type="ChEBI" id="CHEBI:29999"/>
        <dbReference type="ChEBI" id="CHEBI:30616"/>
        <dbReference type="ChEBI" id="CHEBI:83421"/>
        <dbReference type="ChEBI" id="CHEBI:456216"/>
        <dbReference type="EC" id="2.7.11.1"/>
    </reaction>
</comment>
<dbReference type="PANTHER" id="PTHR44899:SF3">
    <property type="entry name" value="SERINE_THREONINE-PROTEIN KINASE NEK1"/>
    <property type="match status" value="1"/>
</dbReference>
<keyword evidence="6" id="KW-0067">ATP-binding</keyword>
<dbReference type="GO" id="GO:0004674">
    <property type="term" value="F:protein serine/threonine kinase activity"/>
    <property type="evidence" value="ECO:0007669"/>
    <property type="project" value="UniProtKB-KW"/>
</dbReference>
<evidence type="ECO:0000256" key="1">
    <source>
        <dbReference type="ARBA" id="ARBA00012513"/>
    </source>
</evidence>
<keyword evidence="5" id="KW-0418">Kinase</keyword>
<dbReference type="PANTHER" id="PTHR44899">
    <property type="entry name" value="CAMK FAMILY PROTEIN KINASE"/>
    <property type="match status" value="1"/>
</dbReference>
<proteinExistence type="predicted"/>
<dbReference type="InterPro" id="IPR051131">
    <property type="entry name" value="NEK_Ser/Thr_kinase_NIMA"/>
</dbReference>
<dbReference type="PROSITE" id="PS50011">
    <property type="entry name" value="PROTEIN_KINASE_DOM"/>
    <property type="match status" value="1"/>
</dbReference>
<keyword evidence="4" id="KW-0547">Nucleotide-binding</keyword>
<evidence type="ECO:0000313" key="10">
    <source>
        <dbReference type="EMBL" id="JAS11413.1"/>
    </source>
</evidence>
<keyword evidence="3" id="KW-0808">Transferase</keyword>
<dbReference type="EC" id="2.7.11.1" evidence="1"/>
<dbReference type="GO" id="GO:0005524">
    <property type="term" value="F:ATP binding"/>
    <property type="evidence" value="ECO:0007669"/>
    <property type="project" value="UniProtKB-KW"/>
</dbReference>
<feature type="domain" description="Protein kinase" evidence="9">
    <location>
        <begin position="1"/>
        <end position="156"/>
    </location>
</feature>
<evidence type="ECO:0000256" key="8">
    <source>
        <dbReference type="ARBA" id="ARBA00048679"/>
    </source>
</evidence>
<dbReference type="Gene3D" id="1.10.510.10">
    <property type="entry name" value="Transferase(Phosphotransferase) domain 1"/>
    <property type="match status" value="1"/>
</dbReference>
<dbReference type="EMBL" id="GEDC01025885">
    <property type="protein sequence ID" value="JAS11413.1"/>
    <property type="molecule type" value="Transcribed_RNA"/>
</dbReference>
<evidence type="ECO:0000256" key="5">
    <source>
        <dbReference type="ARBA" id="ARBA00022777"/>
    </source>
</evidence>
<evidence type="ECO:0000256" key="7">
    <source>
        <dbReference type="ARBA" id="ARBA00047899"/>
    </source>
</evidence>
<dbReference type="Pfam" id="PF00069">
    <property type="entry name" value="Pkinase"/>
    <property type="match status" value="1"/>
</dbReference>
<evidence type="ECO:0000256" key="4">
    <source>
        <dbReference type="ARBA" id="ARBA00022741"/>
    </source>
</evidence>
<protein>
    <recommendedName>
        <fullName evidence="1">non-specific serine/threonine protein kinase</fullName>
        <ecNumber evidence="1">2.7.11.1</ecNumber>
    </recommendedName>
</protein>
<dbReference type="AlphaFoldDB" id="A0A1B6CD91"/>